<dbReference type="STRING" id="1423892.EMUR_02315"/>
<dbReference type="Proteomes" id="UP000018689">
    <property type="component" value="Chromosome"/>
</dbReference>
<accession>V9RAA1</accession>
<gene>
    <name evidence="1" type="ORF">EMUR_02315</name>
</gene>
<keyword evidence="2" id="KW-1185">Reference proteome</keyword>
<dbReference type="AlphaFoldDB" id="V9RAA1"/>
<dbReference type="KEGG" id="emr:EMUR_02315"/>
<name>V9RAA1_9RICK</name>
<dbReference type="OrthoDB" id="7162978at2"/>
<dbReference type="RefSeq" id="WP_024072067.1">
    <property type="nucleotide sequence ID" value="NC_023063.1"/>
</dbReference>
<organism evidence="1 2">
    <name type="scientific">Ehrlichia muris AS145</name>
    <dbReference type="NCBI Taxonomy" id="1423892"/>
    <lineage>
        <taxon>Bacteria</taxon>
        <taxon>Pseudomonadati</taxon>
        <taxon>Pseudomonadota</taxon>
        <taxon>Alphaproteobacteria</taxon>
        <taxon>Rickettsiales</taxon>
        <taxon>Anaplasmataceae</taxon>
        <taxon>Ehrlichia</taxon>
    </lineage>
</organism>
<evidence type="ECO:0000313" key="2">
    <source>
        <dbReference type="Proteomes" id="UP000018689"/>
    </source>
</evidence>
<sequence length="172" mass="19868">MYKNENGKFVTDDPYIKSLIYDPEEDLCTGLANYNQYLYEARFDRYCTIKAKQCLNEIVILQGIDQHSNQVFLAMSLAKNEFSSFLTRIETTPLFYVNSEDYLDGGLVEGHSIRELFYDLKTNMSFIPEVNKKKVYTRLGFFNEDNKMFDTIYCVGKLSSISVTGLGSMKLL</sequence>
<dbReference type="PATRIC" id="fig|1423892.3.peg.476"/>
<dbReference type="HOGENOM" id="CLU_118038_0_0_5"/>
<proteinExistence type="predicted"/>
<protein>
    <submittedName>
        <fullName evidence="1">Uncharacterized protein</fullName>
    </submittedName>
</protein>
<dbReference type="EMBL" id="CP006917">
    <property type="protein sequence ID" value="AHC39714.1"/>
    <property type="molecule type" value="Genomic_DNA"/>
</dbReference>
<evidence type="ECO:0000313" key="1">
    <source>
        <dbReference type="EMBL" id="AHC39714.1"/>
    </source>
</evidence>
<reference evidence="1 2" key="1">
    <citation type="journal article" date="2014" name="Genome Announc.">
        <title>Complete Genome Sequence of Ehrlichia muris Strain AS145T, a Model Monocytotropic Ehrlichia Strain.</title>
        <authorList>
            <person name="Thirumalapura N.R."/>
            <person name="Qin X."/>
            <person name="Kuriakose J.A."/>
            <person name="Walker D.H."/>
        </authorList>
    </citation>
    <scope>NUCLEOTIDE SEQUENCE [LARGE SCALE GENOMIC DNA]</scope>
    <source>
        <strain evidence="2">AS154</strain>
    </source>
</reference>